<sequence length="355" mass="40467">MDQLDRPTDVIVDQQTHLIIIADRDNRRVIRWINQNQQVLIGNIDCCIFSIDKNGFFNVSDYIKNEVRRWKIGEYNNEGFVVAGRNGQGNQLNQLDCPTFIFVDENQSVYVSDQDNNRVMKWRKDVKEGTIVAGGNGKGRNLNQLSCPAGVIVDDLVPRNYSDRANFIRIPPNAPPAQVKKLLSRQRSYTVNLSMNELQLFRISSIEYVKAKSYVWILTNGINTSITKLAGEINRTNPDPSQSIHFIGIASWGCVSSVEQLDVYGTNVIYNKPKTDERSFASNHVLLIFIDNDTKHEYGIHENVLKNKVSVLLLQGTGGCCDLFVRCYHLYNERYTNVKSSDQTNEDPLTIKERK</sequence>
<feature type="domain" description="TRPM SLOG" evidence="1">
    <location>
        <begin position="215"/>
        <end position="304"/>
    </location>
</feature>
<dbReference type="AlphaFoldDB" id="A0A815QC36"/>
<gene>
    <name evidence="2" type="ORF">VCS650_LOCUS40052</name>
</gene>
<evidence type="ECO:0000259" key="1">
    <source>
        <dbReference type="Pfam" id="PF18139"/>
    </source>
</evidence>
<dbReference type="Proteomes" id="UP000663891">
    <property type="component" value="Unassembled WGS sequence"/>
</dbReference>
<dbReference type="Pfam" id="PF18139">
    <property type="entry name" value="LSDAT_euk"/>
    <property type="match status" value="1"/>
</dbReference>
<dbReference type="OrthoDB" id="273823at2759"/>
<dbReference type="InterPro" id="IPR011042">
    <property type="entry name" value="6-blade_b-propeller_TolB-like"/>
</dbReference>
<evidence type="ECO:0000313" key="2">
    <source>
        <dbReference type="EMBL" id="CAF1461180.1"/>
    </source>
</evidence>
<evidence type="ECO:0000313" key="3">
    <source>
        <dbReference type="Proteomes" id="UP000663891"/>
    </source>
</evidence>
<comment type="caution">
    <text evidence="2">The sequence shown here is derived from an EMBL/GenBank/DDBJ whole genome shotgun (WGS) entry which is preliminary data.</text>
</comment>
<dbReference type="SUPFAM" id="SSF101898">
    <property type="entry name" value="NHL repeat"/>
    <property type="match status" value="1"/>
</dbReference>
<dbReference type="EMBL" id="CAJNON010001421">
    <property type="protein sequence ID" value="CAF1461180.1"/>
    <property type="molecule type" value="Genomic_DNA"/>
</dbReference>
<name>A0A815QC36_9BILA</name>
<dbReference type="InterPro" id="IPR041491">
    <property type="entry name" value="TRPM_SLOG"/>
</dbReference>
<accession>A0A815QC36</accession>
<dbReference type="Gene3D" id="2.120.10.30">
    <property type="entry name" value="TolB, C-terminal domain"/>
    <property type="match status" value="1"/>
</dbReference>
<protein>
    <recommendedName>
        <fullName evidence="1">TRPM SLOG domain-containing protein</fullName>
    </recommendedName>
</protein>
<reference evidence="2" key="1">
    <citation type="submission" date="2021-02" db="EMBL/GenBank/DDBJ databases">
        <authorList>
            <person name="Nowell W R."/>
        </authorList>
    </citation>
    <scope>NUCLEOTIDE SEQUENCE</scope>
</reference>
<proteinExistence type="predicted"/>
<organism evidence="2 3">
    <name type="scientific">Adineta steineri</name>
    <dbReference type="NCBI Taxonomy" id="433720"/>
    <lineage>
        <taxon>Eukaryota</taxon>
        <taxon>Metazoa</taxon>
        <taxon>Spiralia</taxon>
        <taxon>Gnathifera</taxon>
        <taxon>Rotifera</taxon>
        <taxon>Eurotatoria</taxon>
        <taxon>Bdelloidea</taxon>
        <taxon>Adinetida</taxon>
        <taxon>Adinetidae</taxon>
        <taxon>Adineta</taxon>
    </lineage>
</organism>